<comment type="subcellular location">
    <subcellularLocation>
        <location evidence="1">Membrane</location>
        <topology evidence="1">Single-pass membrane protein</topology>
    </subcellularLocation>
</comment>
<dbReference type="EMBL" id="DSZH01000021">
    <property type="protein sequence ID" value="HGU47018.1"/>
    <property type="molecule type" value="Genomic_DNA"/>
</dbReference>
<comment type="caution">
    <text evidence="7">The sequence shown here is derived from an EMBL/GenBank/DDBJ whole genome shotgun (WGS) entry which is preliminary data.</text>
</comment>
<dbReference type="AlphaFoldDB" id="A0A7C4S0W5"/>
<accession>A0A7C4S0W5</accession>
<dbReference type="InterPro" id="IPR018391">
    <property type="entry name" value="PQQ_b-propeller_rpt"/>
</dbReference>
<dbReference type="Pfam" id="PF13360">
    <property type="entry name" value="PQQ_2"/>
    <property type="match status" value="1"/>
</dbReference>
<evidence type="ECO:0000256" key="1">
    <source>
        <dbReference type="ARBA" id="ARBA00004167"/>
    </source>
</evidence>
<keyword evidence="3" id="KW-1133">Transmembrane helix</keyword>
<evidence type="ECO:0000256" key="3">
    <source>
        <dbReference type="ARBA" id="ARBA00022989"/>
    </source>
</evidence>
<organism evidence="7">
    <name type="scientific">candidate division WOR-3 bacterium</name>
    <dbReference type="NCBI Taxonomy" id="2052148"/>
    <lineage>
        <taxon>Bacteria</taxon>
        <taxon>Bacteria division WOR-3</taxon>
    </lineage>
</organism>
<dbReference type="PANTHER" id="PTHR21419:SF23">
    <property type="entry name" value="PROTEIN DEFECTIVE IN EXINE FORMATION 1"/>
    <property type="match status" value="1"/>
</dbReference>
<gene>
    <name evidence="7" type="ORF">ENT60_00445</name>
    <name evidence="6" type="ORF">ENU28_04170</name>
</gene>
<dbReference type="PANTHER" id="PTHR21419">
    <property type="match status" value="1"/>
</dbReference>
<dbReference type="Gene3D" id="2.40.10.480">
    <property type="match status" value="1"/>
</dbReference>
<evidence type="ECO:0000256" key="2">
    <source>
        <dbReference type="ARBA" id="ARBA00022692"/>
    </source>
</evidence>
<dbReference type="InterPro" id="IPR045232">
    <property type="entry name" value="FAM234"/>
</dbReference>
<keyword evidence="4" id="KW-0472">Membrane</keyword>
<proteinExistence type="predicted"/>
<reference evidence="7" key="1">
    <citation type="journal article" date="2020" name="mSystems">
        <title>Genome- and Community-Level Interaction Insights into Carbon Utilization and Element Cycling Functions of Hydrothermarchaeota in Hydrothermal Sediment.</title>
        <authorList>
            <person name="Zhou Z."/>
            <person name="Liu Y."/>
            <person name="Xu W."/>
            <person name="Pan J."/>
            <person name="Luo Z.H."/>
            <person name="Li M."/>
        </authorList>
    </citation>
    <scope>NUCLEOTIDE SEQUENCE [LARGE SCALE GENOMIC DNA]</scope>
    <source>
        <strain evidence="7">SpSt-594</strain>
        <strain evidence="6">SpSt-655</strain>
    </source>
</reference>
<evidence type="ECO:0000256" key="4">
    <source>
        <dbReference type="ARBA" id="ARBA00023136"/>
    </source>
</evidence>
<dbReference type="GO" id="GO:0016020">
    <property type="term" value="C:membrane"/>
    <property type="evidence" value="ECO:0007669"/>
    <property type="project" value="UniProtKB-SubCell"/>
</dbReference>
<dbReference type="EMBL" id="DTBX01000146">
    <property type="protein sequence ID" value="HGQ55640.1"/>
    <property type="molecule type" value="Genomic_DNA"/>
</dbReference>
<evidence type="ECO:0000259" key="5">
    <source>
        <dbReference type="Pfam" id="PF13360"/>
    </source>
</evidence>
<dbReference type="SMART" id="SM00564">
    <property type="entry name" value="PQQ"/>
    <property type="match status" value="4"/>
</dbReference>
<name>A0A7C4S0W5_UNCW3</name>
<sequence length="494" mass="54845">MNFLLTFILIFQIPDNNVKVLEEMRIESSYKIYLQHLLWTFQGIDDMECVSEFFDVNNDGYPDVLAESYDAGATGNAHFFCLSGNSGETIWAVWPQGGLSNSGGWGDQCISYILDLNNDGYGDALLGTAWGGRTIFAISGRDGSTIWSYNTYNDPYGSGWVYSVNPLRDIDGDSIWEVIAGTGTDCQTVFCFSGRTGNIIWRFRAEDAIGSVHSIRDVNNDGYDDVLAGAWGNGRDRRIYCISGNSRGNNPTIFWSFNTGGDVYCVRSIPDVNGNGIDDALASSWSNIIFCLEGSNGQVIWQRDIGNDGMRIEVLEDINGDSICEVIVGSMNYAVILLDGRTGNEIWRRPIGGMVWTVYPIGDVNLNGKKDVVAGSGDGNVYVLEGSNGQIIWQYNTVGWVNSVRSIRDVNGDNLDDVLAGNQFQTQPGFVYCLEGDTFTTSLKENKNLPKRDFNSVFDATGRKIEKLKYGIYFLYSNKLEKLVILKRNTKFLH</sequence>
<dbReference type="SUPFAM" id="SSF69318">
    <property type="entry name" value="Integrin alpha N-terminal domain"/>
    <property type="match status" value="2"/>
</dbReference>
<keyword evidence="2" id="KW-0812">Transmembrane</keyword>
<evidence type="ECO:0000313" key="6">
    <source>
        <dbReference type="EMBL" id="HGQ55640.1"/>
    </source>
</evidence>
<dbReference type="InterPro" id="IPR028994">
    <property type="entry name" value="Integrin_alpha_N"/>
</dbReference>
<feature type="domain" description="Pyrrolo-quinoline quinone repeat" evidence="5">
    <location>
        <begin position="138"/>
        <end position="395"/>
    </location>
</feature>
<protein>
    <recommendedName>
        <fullName evidence="5">Pyrrolo-quinoline quinone repeat domain-containing protein</fullName>
    </recommendedName>
</protein>
<dbReference type="Gene3D" id="2.130.10.130">
    <property type="entry name" value="Integrin alpha, N-terminal"/>
    <property type="match status" value="2"/>
</dbReference>
<evidence type="ECO:0000313" key="7">
    <source>
        <dbReference type="EMBL" id="HGU47018.1"/>
    </source>
</evidence>
<dbReference type="InterPro" id="IPR002372">
    <property type="entry name" value="PQQ_rpt_dom"/>
</dbReference>